<dbReference type="InterPro" id="IPR003593">
    <property type="entry name" value="AAA+_ATPase"/>
</dbReference>
<keyword evidence="1" id="KW-0234">DNA repair</keyword>
<protein>
    <recommendedName>
        <fullName evidence="1">ATP-dependent DNA helicase</fullName>
        <ecNumber evidence="1">5.6.2.3</ecNumber>
    </recommendedName>
</protein>
<dbReference type="PANTHER" id="PTHR47642:SF5">
    <property type="entry name" value="ATP-DEPENDENT DNA HELICASE"/>
    <property type="match status" value="1"/>
</dbReference>
<keyword evidence="1" id="KW-0227">DNA damage</keyword>
<dbReference type="PANTHER" id="PTHR47642">
    <property type="entry name" value="ATP-DEPENDENT DNA HELICASE"/>
    <property type="match status" value="1"/>
</dbReference>
<sequence length="146" mass="16475">MLNYEQSQALEFIKSGHSCVVLGQAGTGKSYLIKETLKKLNNKNVSVTASTGLAARQFTGATTIHHWAGLMDGRFENQHLLRIISEKTRNRIKTCNVLIIDEISMISRKVFEQVRVIFLKLYTDVAKIHKCILLADVSIYHGVTRE</sequence>
<dbReference type="Gene3D" id="3.40.50.300">
    <property type="entry name" value="P-loop containing nucleotide triphosphate hydrolases"/>
    <property type="match status" value="1"/>
</dbReference>
<keyword evidence="1 3" id="KW-0347">Helicase</keyword>
<reference evidence="3" key="1">
    <citation type="journal article" date="2012" name="Nature">
        <title>The oyster genome reveals stress adaptation and complexity of shell formation.</title>
        <authorList>
            <person name="Zhang G."/>
            <person name="Fang X."/>
            <person name="Guo X."/>
            <person name="Li L."/>
            <person name="Luo R."/>
            <person name="Xu F."/>
            <person name="Yang P."/>
            <person name="Zhang L."/>
            <person name="Wang X."/>
            <person name="Qi H."/>
            <person name="Xiong Z."/>
            <person name="Que H."/>
            <person name="Xie Y."/>
            <person name="Holland P.W."/>
            <person name="Paps J."/>
            <person name="Zhu Y."/>
            <person name="Wu F."/>
            <person name="Chen Y."/>
            <person name="Wang J."/>
            <person name="Peng C."/>
            <person name="Meng J."/>
            <person name="Yang L."/>
            <person name="Liu J."/>
            <person name="Wen B."/>
            <person name="Zhang N."/>
            <person name="Huang Z."/>
            <person name="Zhu Q."/>
            <person name="Feng Y."/>
            <person name="Mount A."/>
            <person name="Hedgecock D."/>
            <person name="Xu Z."/>
            <person name="Liu Y."/>
            <person name="Domazet-Loso T."/>
            <person name="Du Y."/>
            <person name="Sun X."/>
            <person name="Zhang S."/>
            <person name="Liu B."/>
            <person name="Cheng P."/>
            <person name="Jiang X."/>
            <person name="Li J."/>
            <person name="Fan D."/>
            <person name="Wang W."/>
            <person name="Fu W."/>
            <person name="Wang T."/>
            <person name="Wang B."/>
            <person name="Zhang J."/>
            <person name="Peng Z."/>
            <person name="Li Y."/>
            <person name="Li N."/>
            <person name="Wang J."/>
            <person name="Chen M."/>
            <person name="He Y."/>
            <person name="Tan F."/>
            <person name="Song X."/>
            <person name="Zheng Q."/>
            <person name="Huang R."/>
            <person name="Yang H."/>
            <person name="Du X."/>
            <person name="Chen L."/>
            <person name="Yang M."/>
            <person name="Gaffney P.M."/>
            <person name="Wang S."/>
            <person name="Luo L."/>
            <person name="She Z."/>
            <person name="Ming Y."/>
            <person name="Huang W."/>
            <person name="Zhang S."/>
            <person name="Huang B."/>
            <person name="Zhang Y."/>
            <person name="Qu T."/>
            <person name="Ni P."/>
            <person name="Miao G."/>
            <person name="Wang J."/>
            <person name="Wang Q."/>
            <person name="Steinberg C.E."/>
            <person name="Wang H."/>
            <person name="Li N."/>
            <person name="Qian L."/>
            <person name="Zhang G."/>
            <person name="Li Y."/>
            <person name="Yang H."/>
            <person name="Liu X."/>
            <person name="Wang J."/>
            <person name="Yin Y."/>
            <person name="Wang J."/>
        </authorList>
    </citation>
    <scope>NUCLEOTIDE SEQUENCE [LARGE SCALE GENOMIC DNA]</scope>
    <source>
        <strain evidence="3">05x7-T-G4-1.051#20</strain>
    </source>
</reference>
<dbReference type="GO" id="GO:0005524">
    <property type="term" value="F:ATP binding"/>
    <property type="evidence" value="ECO:0007669"/>
    <property type="project" value="UniProtKB-KW"/>
</dbReference>
<dbReference type="GO" id="GO:0000723">
    <property type="term" value="P:telomere maintenance"/>
    <property type="evidence" value="ECO:0007669"/>
    <property type="project" value="InterPro"/>
</dbReference>
<dbReference type="InParanoid" id="K1PXA8"/>
<accession>K1PXA8</accession>
<evidence type="ECO:0000313" key="3">
    <source>
        <dbReference type="EMBL" id="EKC26343.1"/>
    </source>
</evidence>
<dbReference type="SMART" id="SM00382">
    <property type="entry name" value="AAA"/>
    <property type="match status" value="1"/>
</dbReference>
<keyword evidence="1" id="KW-0067">ATP-binding</keyword>
<dbReference type="InterPro" id="IPR051055">
    <property type="entry name" value="PIF1_helicase"/>
</dbReference>
<dbReference type="GO" id="GO:0006310">
    <property type="term" value="P:DNA recombination"/>
    <property type="evidence" value="ECO:0007669"/>
    <property type="project" value="UniProtKB-KW"/>
</dbReference>
<name>K1PXA8_MAGGI</name>
<keyword evidence="1" id="KW-0378">Hydrolase</keyword>
<dbReference type="GO" id="GO:0006281">
    <property type="term" value="P:DNA repair"/>
    <property type="evidence" value="ECO:0007669"/>
    <property type="project" value="UniProtKB-KW"/>
</dbReference>
<dbReference type="InterPro" id="IPR010285">
    <property type="entry name" value="DNA_helicase_pif1-like_DEAD"/>
</dbReference>
<keyword evidence="1" id="KW-0233">DNA recombination</keyword>
<organism evidence="3">
    <name type="scientific">Magallana gigas</name>
    <name type="common">Pacific oyster</name>
    <name type="synonym">Crassostrea gigas</name>
    <dbReference type="NCBI Taxonomy" id="29159"/>
    <lineage>
        <taxon>Eukaryota</taxon>
        <taxon>Metazoa</taxon>
        <taxon>Spiralia</taxon>
        <taxon>Lophotrochozoa</taxon>
        <taxon>Mollusca</taxon>
        <taxon>Bivalvia</taxon>
        <taxon>Autobranchia</taxon>
        <taxon>Pteriomorphia</taxon>
        <taxon>Ostreida</taxon>
        <taxon>Ostreoidea</taxon>
        <taxon>Ostreidae</taxon>
        <taxon>Magallana</taxon>
    </lineage>
</organism>
<evidence type="ECO:0000256" key="1">
    <source>
        <dbReference type="RuleBase" id="RU363044"/>
    </source>
</evidence>
<dbReference type="HOGENOM" id="CLU_1779228_0_0_1"/>
<comment type="cofactor">
    <cofactor evidence="1">
        <name>Mg(2+)</name>
        <dbReference type="ChEBI" id="CHEBI:18420"/>
    </cofactor>
</comment>
<dbReference type="Pfam" id="PF05970">
    <property type="entry name" value="PIF1"/>
    <property type="match status" value="1"/>
</dbReference>
<dbReference type="EMBL" id="JH817198">
    <property type="protein sequence ID" value="EKC26343.1"/>
    <property type="molecule type" value="Genomic_DNA"/>
</dbReference>
<dbReference type="SUPFAM" id="SSF52540">
    <property type="entry name" value="P-loop containing nucleoside triphosphate hydrolases"/>
    <property type="match status" value="1"/>
</dbReference>
<dbReference type="GO" id="GO:0043139">
    <property type="term" value="F:5'-3' DNA helicase activity"/>
    <property type="evidence" value="ECO:0007669"/>
    <property type="project" value="UniProtKB-EC"/>
</dbReference>
<evidence type="ECO:0000259" key="2">
    <source>
        <dbReference type="SMART" id="SM00382"/>
    </source>
</evidence>
<dbReference type="EC" id="5.6.2.3" evidence="1"/>
<comment type="similarity">
    <text evidence="1">Belongs to the helicase family.</text>
</comment>
<comment type="catalytic activity">
    <reaction evidence="1">
        <text>ATP + H2O = ADP + phosphate + H(+)</text>
        <dbReference type="Rhea" id="RHEA:13065"/>
        <dbReference type="ChEBI" id="CHEBI:15377"/>
        <dbReference type="ChEBI" id="CHEBI:15378"/>
        <dbReference type="ChEBI" id="CHEBI:30616"/>
        <dbReference type="ChEBI" id="CHEBI:43474"/>
        <dbReference type="ChEBI" id="CHEBI:456216"/>
        <dbReference type="EC" id="5.6.2.3"/>
    </reaction>
</comment>
<feature type="domain" description="AAA+ ATPase" evidence="2">
    <location>
        <begin position="15"/>
        <end position="145"/>
    </location>
</feature>
<dbReference type="GO" id="GO:0016787">
    <property type="term" value="F:hydrolase activity"/>
    <property type="evidence" value="ECO:0007669"/>
    <property type="project" value="UniProtKB-KW"/>
</dbReference>
<dbReference type="InterPro" id="IPR027417">
    <property type="entry name" value="P-loop_NTPase"/>
</dbReference>
<dbReference type="AlphaFoldDB" id="K1PXA8"/>
<proteinExistence type="inferred from homology"/>
<keyword evidence="1" id="KW-0547">Nucleotide-binding</keyword>
<gene>
    <name evidence="3" type="ORF">CGI_10015089</name>
</gene>